<evidence type="ECO:0000256" key="7">
    <source>
        <dbReference type="ARBA" id="ARBA00022605"/>
    </source>
</evidence>
<dbReference type="Pfam" id="PF02607">
    <property type="entry name" value="B12-binding_2"/>
    <property type="match status" value="1"/>
</dbReference>
<dbReference type="GO" id="GO:0008705">
    <property type="term" value="F:methionine synthase activity"/>
    <property type="evidence" value="ECO:0007669"/>
    <property type="project" value="UniProtKB-EC"/>
</dbReference>
<dbReference type="SUPFAM" id="SSF56507">
    <property type="entry name" value="Methionine synthase activation domain-like"/>
    <property type="match status" value="1"/>
</dbReference>
<dbReference type="InterPro" id="IPR000489">
    <property type="entry name" value="Pterin-binding_dom"/>
</dbReference>
<dbReference type="FunFam" id="3.20.20.20:FF:000007">
    <property type="entry name" value="Methionine synthase"/>
    <property type="match status" value="1"/>
</dbReference>
<evidence type="ECO:0000256" key="9">
    <source>
        <dbReference type="ARBA" id="ARBA00022679"/>
    </source>
</evidence>
<evidence type="ECO:0000256" key="5">
    <source>
        <dbReference type="ARBA" id="ARBA00012032"/>
    </source>
</evidence>
<keyword evidence="9 22" id="KW-0808">Transferase</keyword>
<keyword evidence="6 22" id="KW-0489">Methyltransferase</keyword>
<evidence type="ECO:0000259" key="18">
    <source>
        <dbReference type="PROSITE" id="PS50972"/>
    </source>
</evidence>
<protein>
    <recommendedName>
        <fullName evidence="5">methionine synthase</fullName>
        <ecNumber evidence="5">2.1.1.13</ecNumber>
    </recommendedName>
    <alternativeName>
        <fullName evidence="16">5-methyltetrahydrofolate--homocysteine methyltransferase</fullName>
    </alternativeName>
</protein>
<dbReference type="InterPro" id="IPR036594">
    <property type="entry name" value="Meth_synthase_dom"/>
</dbReference>
<evidence type="ECO:0000313" key="22">
    <source>
        <dbReference type="EMBL" id="SFV62604.1"/>
    </source>
</evidence>
<gene>
    <name evidence="22" type="ORF">MNB_SV-14-941</name>
</gene>
<dbReference type="Pfam" id="PF02574">
    <property type="entry name" value="S-methyl_trans"/>
    <property type="match status" value="1"/>
</dbReference>
<dbReference type="Gene3D" id="1.10.1240.10">
    <property type="entry name" value="Methionine synthase domain"/>
    <property type="match status" value="1"/>
</dbReference>
<dbReference type="GO" id="GO:0032259">
    <property type="term" value="P:methylation"/>
    <property type="evidence" value="ECO:0007669"/>
    <property type="project" value="UniProtKB-KW"/>
</dbReference>
<keyword evidence="15" id="KW-0170">Cobalt</keyword>
<dbReference type="SUPFAM" id="SSF52242">
    <property type="entry name" value="Cobalamin (vitamin B12)-binding domain"/>
    <property type="match status" value="1"/>
</dbReference>
<dbReference type="InterPro" id="IPR011005">
    <property type="entry name" value="Dihydropteroate_synth-like_sf"/>
</dbReference>
<dbReference type="InterPro" id="IPR003726">
    <property type="entry name" value="HCY_dom"/>
</dbReference>
<dbReference type="Gene3D" id="3.20.20.330">
    <property type="entry name" value="Homocysteine-binding-like domain"/>
    <property type="match status" value="1"/>
</dbReference>
<dbReference type="PROSITE" id="PS50974">
    <property type="entry name" value="ADOMET_ACTIVATION"/>
    <property type="match status" value="1"/>
</dbReference>
<keyword evidence="11" id="KW-0479">Metal-binding</keyword>
<comment type="cofactor">
    <cofactor evidence="2">
        <name>methylcob(III)alamin</name>
        <dbReference type="ChEBI" id="CHEBI:28115"/>
    </cofactor>
</comment>
<evidence type="ECO:0000259" key="20">
    <source>
        <dbReference type="PROSITE" id="PS51332"/>
    </source>
</evidence>
<dbReference type="AlphaFoldDB" id="A0A1W1CA15"/>
<evidence type="ECO:0000259" key="21">
    <source>
        <dbReference type="PROSITE" id="PS51337"/>
    </source>
</evidence>
<evidence type="ECO:0000259" key="19">
    <source>
        <dbReference type="PROSITE" id="PS50974"/>
    </source>
</evidence>
<evidence type="ECO:0000256" key="15">
    <source>
        <dbReference type="ARBA" id="ARBA00023285"/>
    </source>
</evidence>
<evidence type="ECO:0000256" key="8">
    <source>
        <dbReference type="ARBA" id="ARBA00022628"/>
    </source>
</evidence>
<evidence type="ECO:0000259" key="17">
    <source>
        <dbReference type="PROSITE" id="PS50970"/>
    </source>
</evidence>
<name>A0A1W1CA15_9ZZZZ</name>
<dbReference type="PROSITE" id="PS51337">
    <property type="entry name" value="B12_BINDING_NTER"/>
    <property type="match status" value="1"/>
</dbReference>
<dbReference type="PROSITE" id="PS50970">
    <property type="entry name" value="HCY"/>
    <property type="match status" value="1"/>
</dbReference>
<dbReference type="GO" id="GO:0046653">
    <property type="term" value="P:tetrahydrofolate metabolic process"/>
    <property type="evidence" value="ECO:0007669"/>
    <property type="project" value="TreeGrafter"/>
</dbReference>
<keyword evidence="12" id="KW-0677">Repeat</keyword>
<dbReference type="PIRSF" id="PIRSF000381">
    <property type="entry name" value="MetH"/>
    <property type="match status" value="1"/>
</dbReference>
<dbReference type="Gene3D" id="3.40.50.280">
    <property type="entry name" value="Cobalamin-binding domain"/>
    <property type="match status" value="1"/>
</dbReference>
<dbReference type="InterPro" id="IPR011822">
    <property type="entry name" value="MetH"/>
</dbReference>
<dbReference type="PANTHER" id="PTHR45833">
    <property type="entry name" value="METHIONINE SYNTHASE"/>
    <property type="match status" value="1"/>
</dbReference>
<dbReference type="InterPro" id="IPR006158">
    <property type="entry name" value="Cobalamin-bd"/>
</dbReference>
<proteinExistence type="inferred from homology"/>
<keyword evidence="7" id="KW-0028">Amino-acid biosynthesis</keyword>
<dbReference type="GO" id="GO:0005829">
    <property type="term" value="C:cytosol"/>
    <property type="evidence" value="ECO:0007669"/>
    <property type="project" value="TreeGrafter"/>
</dbReference>
<feature type="domain" description="B12-binding" evidence="20">
    <location>
        <begin position="720"/>
        <end position="855"/>
    </location>
</feature>
<evidence type="ECO:0000256" key="12">
    <source>
        <dbReference type="ARBA" id="ARBA00022737"/>
    </source>
</evidence>
<feature type="domain" description="B12-binding N-terminal" evidence="21">
    <location>
        <begin position="627"/>
        <end position="720"/>
    </location>
</feature>
<dbReference type="PANTHER" id="PTHR45833:SF1">
    <property type="entry name" value="METHIONINE SYNTHASE"/>
    <property type="match status" value="1"/>
</dbReference>
<keyword evidence="8" id="KW-0846">Cobalamin</keyword>
<keyword evidence="14" id="KW-0486">Methionine biosynthesis</keyword>
<dbReference type="GO" id="GO:0008270">
    <property type="term" value="F:zinc ion binding"/>
    <property type="evidence" value="ECO:0007669"/>
    <property type="project" value="InterPro"/>
</dbReference>
<dbReference type="UniPathway" id="UPA00051">
    <property type="reaction ID" value="UER00081"/>
</dbReference>
<evidence type="ECO:0000256" key="10">
    <source>
        <dbReference type="ARBA" id="ARBA00022691"/>
    </source>
</evidence>
<evidence type="ECO:0000256" key="16">
    <source>
        <dbReference type="ARBA" id="ARBA00031040"/>
    </source>
</evidence>
<dbReference type="SUPFAM" id="SSF51717">
    <property type="entry name" value="Dihydropteroate synthetase-like"/>
    <property type="match status" value="1"/>
</dbReference>
<dbReference type="GO" id="GO:0031419">
    <property type="term" value="F:cobalamin binding"/>
    <property type="evidence" value="ECO:0007669"/>
    <property type="project" value="UniProtKB-KW"/>
</dbReference>
<dbReference type="InterPro" id="IPR004223">
    <property type="entry name" value="VitB12-dep_Met_synth_activ_dom"/>
</dbReference>
<feature type="domain" description="Pterin-binding" evidence="18">
    <location>
        <begin position="343"/>
        <end position="603"/>
    </location>
</feature>
<dbReference type="FunFam" id="3.20.20.330:FF:000001">
    <property type="entry name" value="Methionine synthase"/>
    <property type="match status" value="1"/>
</dbReference>
<dbReference type="InterPro" id="IPR036589">
    <property type="entry name" value="HCY_dom_sf"/>
</dbReference>
<dbReference type="PROSITE" id="PS51332">
    <property type="entry name" value="B12_BINDING"/>
    <property type="match status" value="1"/>
</dbReference>
<dbReference type="EMBL" id="FPHN01000145">
    <property type="protein sequence ID" value="SFV62604.1"/>
    <property type="molecule type" value="Genomic_DNA"/>
</dbReference>
<evidence type="ECO:0000256" key="14">
    <source>
        <dbReference type="ARBA" id="ARBA00023167"/>
    </source>
</evidence>
<dbReference type="SMART" id="SM01018">
    <property type="entry name" value="B12-binding_2"/>
    <property type="match status" value="1"/>
</dbReference>
<accession>A0A1W1CA15</accession>
<evidence type="ECO:0000256" key="1">
    <source>
        <dbReference type="ARBA" id="ARBA00001947"/>
    </source>
</evidence>
<evidence type="ECO:0000256" key="3">
    <source>
        <dbReference type="ARBA" id="ARBA00005178"/>
    </source>
</evidence>
<dbReference type="InterPro" id="IPR003759">
    <property type="entry name" value="Cbl-bd_cap"/>
</dbReference>
<keyword evidence="13" id="KW-0862">Zinc</keyword>
<feature type="domain" description="AdoMet activation" evidence="19">
    <location>
        <begin position="867"/>
        <end position="1170"/>
    </location>
</feature>
<dbReference type="Gene3D" id="3.20.20.20">
    <property type="entry name" value="Dihydropteroate synthase-like"/>
    <property type="match status" value="1"/>
</dbReference>
<dbReference type="SUPFAM" id="SSF47644">
    <property type="entry name" value="Methionine synthase domain"/>
    <property type="match status" value="1"/>
</dbReference>
<reference evidence="22" key="1">
    <citation type="submission" date="2016-10" db="EMBL/GenBank/DDBJ databases">
        <authorList>
            <person name="de Groot N.N."/>
        </authorList>
    </citation>
    <scope>NUCLEOTIDE SEQUENCE</scope>
</reference>
<evidence type="ECO:0000256" key="11">
    <source>
        <dbReference type="ARBA" id="ARBA00022723"/>
    </source>
</evidence>
<sequence>MATTSKIIKQLLEERILVIDGATGTQIQNLDIPKEAWLDDKGIDQEGCNELLNATAPELMREVHNAYAKAGADIIKTNTFGAMPWVLDEYDMGERCYELSKKGAEIVKDVCDQYSTPEKPRFVLGSIGPGTKLPSLGHIHYDEMYEGYKLTALGLIDGGCDIFMLETCQDPLQIKSALHACQDANIERGVELPIMVSVTIELSGSMLIGTDATTIVTILEPFDILSLGFNCGTGPDQVKKHLRTLSELCNIPISVHANAGLPQNRGGYTYYPMGPDEFTNKQLEFTEFDGVSFLGGCCGTTPQHIHALQKAVKGMKPKKPTGSIEPSIASLFNTTELFQKPAPLLIGERSNSTGSKAFRELIIASDYEGTLTVGQAQVRDGAHCLDVNVEFAGRDGAKDMKAIMELYNQKIPLPLMPDATRVNTMEEGLKCIGGKPIINSVNLEDGEEKFHAICKLAKKYGTALVCLTIDEVGMAKTKEDKVAQAERMYDMAVNIHGIDPRNLIFDVLTFTVGSGDLEYRDAGIQTLEAIRELHKRHPEVGSTLGLSNISFGLDVHARRFLNSVFLHHCLEAGLTTVIINVKHIIPLSKMSDADREICEELLFSPDDNSLFKFIEHFSDVKIEDDGADEEYEAMSDEEKIAKLLLDGDKERMIPLVEKARKNIHPDTIVNEILIDAMKVVGELFGSGQMQLPFVLQSAETMKATVDYLNPYLTKQEKETDTTLVIGTVKGDVHDVGKNLVDIILSNNGFKVINVGIKVQLETYLETMEANNIQAIGMSGLLVKSTGVMKENLETMAEMGIAIPVLLGGAALTRSFVDDFCRPIYKGPIFYCRDAFDGVIAMSRIEKYNEDNSVGLDTRLAGDMNKVEKKVQKKIIIPPFEELKMPSRDNTIPTPPFWGRRVLQKDDLDMNMIFDWVNKKSVMKMHWGYKRGKMKPDEYKKLMEEKVFPAYERLKQQFIDEDMFDPTIIYGYYPCRSNDRELYLFDESEGWNIDANANRESFDEVKERHTVKFEFPRQRKKPHRALSDFFRHDRHDIIALTCVSAGSKFSIYEKELYDRGEYLEYNMVHGFSVELAEALAEVAHKQIRMDLGILKEDEGATLRDVRMRRYQGSRYSFGYPACPDLEASRELFDVLKPEDFGIELSETFQIHPEQSTSALVVHHREAGYYSV</sequence>
<organism evidence="22">
    <name type="scientific">hydrothermal vent metagenome</name>
    <dbReference type="NCBI Taxonomy" id="652676"/>
    <lineage>
        <taxon>unclassified sequences</taxon>
        <taxon>metagenomes</taxon>
        <taxon>ecological metagenomes</taxon>
    </lineage>
</organism>
<comment type="pathway">
    <text evidence="3">Amino-acid biosynthesis; L-methionine biosynthesis via de novo pathway; L-methionine from L-homocysteine (MetH route): step 1/1.</text>
</comment>
<keyword evidence="10" id="KW-0949">S-adenosyl-L-methionine</keyword>
<dbReference type="GO" id="GO:0050667">
    <property type="term" value="P:homocysteine metabolic process"/>
    <property type="evidence" value="ECO:0007669"/>
    <property type="project" value="TreeGrafter"/>
</dbReference>
<comment type="similarity">
    <text evidence="4">Belongs to the vitamin-B12 dependent methionine synthase family.</text>
</comment>
<evidence type="ECO:0000256" key="6">
    <source>
        <dbReference type="ARBA" id="ARBA00022603"/>
    </source>
</evidence>
<dbReference type="Pfam" id="PF02310">
    <property type="entry name" value="B12-binding"/>
    <property type="match status" value="1"/>
</dbReference>
<dbReference type="Gene3D" id="3.10.196.10">
    <property type="entry name" value="Vitamin B12-dependent methionine synthase, activation domain"/>
    <property type="match status" value="1"/>
</dbReference>
<dbReference type="InterPro" id="IPR037010">
    <property type="entry name" value="VitB12-dep_Met_synth_activ_sf"/>
</dbReference>
<comment type="cofactor">
    <cofactor evidence="1">
        <name>Zn(2+)</name>
        <dbReference type="ChEBI" id="CHEBI:29105"/>
    </cofactor>
</comment>
<dbReference type="SUPFAM" id="SSF82282">
    <property type="entry name" value="Homocysteine S-methyltransferase"/>
    <property type="match status" value="1"/>
</dbReference>
<dbReference type="NCBIfam" id="TIGR02082">
    <property type="entry name" value="metH"/>
    <property type="match status" value="1"/>
</dbReference>
<evidence type="ECO:0000256" key="13">
    <source>
        <dbReference type="ARBA" id="ARBA00022833"/>
    </source>
</evidence>
<evidence type="ECO:0000256" key="4">
    <source>
        <dbReference type="ARBA" id="ARBA00010398"/>
    </source>
</evidence>
<evidence type="ECO:0000256" key="2">
    <source>
        <dbReference type="ARBA" id="ARBA00001956"/>
    </source>
</evidence>
<dbReference type="PROSITE" id="PS50972">
    <property type="entry name" value="PTERIN_BINDING"/>
    <property type="match status" value="1"/>
</dbReference>
<dbReference type="EC" id="2.1.1.13" evidence="5"/>
<dbReference type="Pfam" id="PF02965">
    <property type="entry name" value="Met_synt_B12"/>
    <property type="match status" value="1"/>
</dbReference>
<dbReference type="InterPro" id="IPR050554">
    <property type="entry name" value="Met_Synthase/Corrinoid"/>
</dbReference>
<dbReference type="Pfam" id="PF00809">
    <property type="entry name" value="Pterin_bind"/>
    <property type="match status" value="1"/>
</dbReference>
<dbReference type="InterPro" id="IPR036724">
    <property type="entry name" value="Cobalamin-bd_sf"/>
</dbReference>
<feature type="domain" description="Hcy-binding" evidence="17">
    <location>
        <begin position="5"/>
        <end position="312"/>
    </location>
</feature>